<evidence type="ECO:0000256" key="1">
    <source>
        <dbReference type="ARBA" id="ARBA00022460"/>
    </source>
</evidence>
<keyword evidence="4" id="KW-0732">Signal</keyword>
<dbReference type="InterPro" id="IPR000618">
    <property type="entry name" value="Insect_cuticle"/>
</dbReference>
<dbReference type="InterPro" id="IPR050468">
    <property type="entry name" value="Cuticle_Struct_Prot"/>
</dbReference>
<dbReference type="Pfam" id="PF00379">
    <property type="entry name" value="Chitin_bind_4"/>
    <property type="match status" value="1"/>
</dbReference>
<keyword evidence="5" id="KW-1185">Reference proteome</keyword>
<evidence type="ECO:0000313" key="6">
    <source>
        <dbReference type="RefSeq" id="XP_018021254.1"/>
    </source>
</evidence>
<feature type="compositionally biased region" description="Low complexity" evidence="3">
    <location>
        <begin position="175"/>
        <end position="196"/>
    </location>
</feature>
<dbReference type="GO" id="GO:0062129">
    <property type="term" value="C:chitin-based extracellular matrix"/>
    <property type="evidence" value="ECO:0007669"/>
    <property type="project" value="TreeGrafter"/>
</dbReference>
<evidence type="ECO:0000313" key="5">
    <source>
        <dbReference type="Proteomes" id="UP000694843"/>
    </source>
</evidence>
<proteinExistence type="predicted"/>
<dbReference type="RefSeq" id="XP_018021254.1">
    <property type="nucleotide sequence ID" value="XM_018165765.2"/>
</dbReference>
<reference evidence="6" key="1">
    <citation type="submission" date="2025-08" db="UniProtKB">
        <authorList>
            <consortium name="RefSeq"/>
        </authorList>
    </citation>
    <scope>IDENTIFICATION</scope>
    <source>
        <tissue evidence="6">Whole organism</tissue>
    </source>
</reference>
<organism evidence="5 6">
    <name type="scientific">Hyalella azteca</name>
    <name type="common">Amphipod</name>
    <dbReference type="NCBI Taxonomy" id="294128"/>
    <lineage>
        <taxon>Eukaryota</taxon>
        <taxon>Metazoa</taxon>
        <taxon>Ecdysozoa</taxon>
        <taxon>Arthropoda</taxon>
        <taxon>Crustacea</taxon>
        <taxon>Multicrustacea</taxon>
        <taxon>Malacostraca</taxon>
        <taxon>Eumalacostraca</taxon>
        <taxon>Peracarida</taxon>
        <taxon>Amphipoda</taxon>
        <taxon>Senticaudata</taxon>
        <taxon>Talitrida</taxon>
        <taxon>Talitroidea</taxon>
        <taxon>Hyalellidae</taxon>
        <taxon>Hyalella</taxon>
    </lineage>
</organism>
<dbReference type="GO" id="GO:0008010">
    <property type="term" value="F:structural constituent of chitin-based larval cuticle"/>
    <property type="evidence" value="ECO:0007669"/>
    <property type="project" value="TreeGrafter"/>
</dbReference>
<dbReference type="PROSITE" id="PS00233">
    <property type="entry name" value="CHIT_BIND_RR_1"/>
    <property type="match status" value="1"/>
</dbReference>
<dbReference type="PRINTS" id="PR00947">
    <property type="entry name" value="CUTICLE"/>
</dbReference>
<dbReference type="PANTHER" id="PTHR10380">
    <property type="entry name" value="CUTICLE PROTEIN"/>
    <property type="match status" value="1"/>
</dbReference>
<dbReference type="GeneID" id="108677534"/>
<dbReference type="KEGG" id="hazt:108677534"/>
<dbReference type="AlphaFoldDB" id="A0A8B7P537"/>
<sequence>MKLPMQSWSFALLVLPCLCLSRPQEKNSAQTVQVIQHESFPPEGPNFSLVLETSNGIRETKEGSEGPEGTSVIKGSYSFLMEDGSIVMLHYTADENGFVAESPILPSSPPLPLHAQQQIASAENERLQEALQLRQQPPEFQPLPQFDQSTFQEQPPTQFQQFQQFDQPQFRRQESPQLQQLQQFQQSPQVQLPLQRPQLRNWQQPFFTTGNR</sequence>
<evidence type="ECO:0000256" key="2">
    <source>
        <dbReference type="PROSITE-ProRule" id="PRU00497"/>
    </source>
</evidence>
<feature type="chain" id="PRO_5034034657" evidence="4">
    <location>
        <begin position="22"/>
        <end position="212"/>
    </location>
</feature>
<accession>A0A8B7P537</accession>
<keyword evidence="1 2" id="KW-0193">Cuticle</keyword>
<name>A0A8B7P537_HYAAZ</name>
<evidence type="ECO:0000256" key="4">
    <source>
        <dbReference type="SAM" id="SignalP"/>
    </source>
</evidence>
<dbReference type="OrthoDB" id="7255276at2759"/>
<dbReference type="InterPro" id="IPR031311">
    <property type="entry name" value="CHIT_BIND_RR_consensus"/>
</dbReference>
<feature type="signal peptide" evidence="4">
    <location>
        <begin position="1"/>
        <end position="21"/>
    </location>
</feature>
<evidence type="ECO:0000256" key="3">
    <source>
        <dbReference type="SAM" id="MobiDB-lite"/>
    </source>
</evidence>
<protein>
    <submittedName>
        <fullName evidence="6">Endocuticle structural glycoprotein SgAbd-2-like</fullName>
    </submittedName>
</protein>
<gene>
    <name evidence="6" type="primary">LOC108677534</name>
</gene>
<dbReference type="PANTHER" id="PTHR10380:SF233">
    <property type="entry name" value="CUTICULAR PROTEIN 47EB-RELATED"/>
    <property type="match status" value="1"/>
</dbReference>
<feature type="region of interest" description="Disordered" evidence="3">
    <location>
        <begin position="167"/>
        <end position="196"/>
    </location>
</feature>
<dbReference type="Proteomes" id="UP000694843">
    <property type="component" value="Unplaced"/>
</dbReference>
<dbReference type="PROSITE" id="PS51155">
    <property type="entry name" value="CHIT_BIND_RR_2"/>
    <property type="match status" value="1"/>
</dbReference>